<dbReference type="EMBL" id="FOIT01000002">
    <property type="protein sequence ID" value="SEV93189.1"/>
    <property type="molecule type" value="Genomic_DNA"/>
</dbReference>
<evidence type="ECO:0000256" key="8">
    <source>
        <dbReference type="SAM" id="Phobius"/>
    </source>
</evidence>
<keyword evidence="6 8" id="KW-0472">Membrane</keyword>
<feature type="domain" description="ABC transmembrane type-1" evidence="10">
    <location>
        <begin position="17"/>
        <end position="295"/>
    </location>
</feature>
<keyword evidence="2 8" id="KW-0812">Transmembrane</keyword>
<feature type="transmembrane region" description="Helical" evidence="8">
    <location>
        <begin position="124"/>
        <end position="144"/>
    </location>
</feature>
<dbReference type="OrthoDB" id="95687at2"/>
<comment type="subcellular location">
    <subcellularLocation>
        <location evidence="1">Cell membrane</location>
        <topology evidence="1">Multi-pass membrane protein</topology>
    </subcellularLocation>
</comment>
<evidence type="ECO:0000256" key="5">
    <source>
        <dbReference type="ARBA" id="ARBA00022989"/>
    </source>
</evidence>
<feature type="transmembrane region" description="Helical" evidence="8">
    <location>
        <begin position="56"/>
        <end position="77"/>
    </location>
</feature>
<dbReference type="SUPFAM" id="SSF52540">
    <property type="entry name" value="P-loop containing nucleoside triphosphate hydrolases"/>
    <property type="match status" value="1"/>
</dbReference>
<dbReference type="PROSITE" id="PS50929">
    <property type="entry name" value="ABC_TM1F"/>
    <property type="match status" value="1"/>
</dbReference>
<dbReference type="SUPFAM" id="SSF90123">
    <property type="entry name" value="ABC transporter transmembrane region"/>
    <property type="match status" value="1"/>
</dbReference>
<dbReference type="GO" id="GO:0034040">
    <property type="term" value="F:ATPase-coupled lipid transmembrane transporter activity"/>
    <property type="evidence" value="ECO:0007669"/>
    <property type="project" value="TreeGrafter"/>
</dbReference>
<dbReference type="InterPro" id="IPR017871">
    <property type="entry name" value="ABC_transporter-like_CS"/>
</dbReference>
<keyword evidence="4" id="KW-0067">ATP-binding</keyword>
<dbReference type="InterPro" id="IPR027417">
    <property type="entry name" value="P-loop_NTPase"/>
</dbReference>
<dbReference type="InterPro" id="IPR011527">
    <property type="entry name" value="ABC1_TM_dom"/>
</dbReference>
<evidence type="ECO:0000256" key="4">
    <source>
        <dbReference type="ARBA" id="ARBA00022840"/>
    </source>
</evidence>
<dbReference type="GO" id="GO:0005524">
    <property type="term" value="F:ATP binding"/>
    <property type="evidence" value="ECO:0007669"/>
    <property type="project" value="UniProtKB-KW"/>
</dbReference>
<evidence type="ECO:0000256" key="2">
    <source>
        <dbReference type="ARBA" id="ARBA00022692"/>
    </source>
</evidence>
<evidence type="ECO:0000256" key="1">
    <source>
        <dbReference type="ARBA" id="ARBA00004651"/>
    </source>
</evidence>
<feature type="domain" description="ABC transporter" evidence="9">
    <location>
        <begin position="312"/>
        <end position="523"/>
    </location>
</feature>
<protein>
    <submittedName>
        <fullName evidence="11">ABC-type multidrug transport system, ATPase and permease component</fullName>
    </submittedName>
</protein>
<keyword evidence="12" id="KW-1185">Reference proteome</keyword>
<proteinExistence type="predicted"/>
<keyword evidence="3" id="KW-0547">Nucleotide-binding</keyword>
<dbReference type="Gene3D" id="3.40.50.300">
    <property type="entry name" value="P-loop containing nucleotide triphosphate hydrolases"/>
    <property type="match status" value="1"/>
</dbReference>
<dbReference type="InterPro" id="IPR003439">
    <property type="entry name" value="ABC_transporter-like_ATP-bd"/>
</dbReference>
<evidence type="ECO:0000256" key="6">
    <source>
        <dbReference type="ARBA" id="ARBA00023136"/>
    </source>
</evidence>
<keyword evidence="5 8" id="KW-1133">Transmembrane helix</keyword>
<dbReference type="Pfam" id="PF00005">
    <property type="entry name" value="ABC_tran"/>
    <property type="match status" value="1"/>
</dbReference>
<dbReference type="Pfam" id="PF00664">
    <property type="entry name" value="ABC_membrane"/>
    <property type="match status" value="1"/>
</dbReference>
<dbReference type="PROSITE" id="PS50893">
    <property type="entry name" value="ABC_TRANSPORTER_2"/>
    <property type="match status" value="1"/>
</dbReference>
<gene>
    <name evidence="11" type="ORF">SAMN05192557_0845</name>
</gene>
<evidence type="ECO:0000259" key="10">
    <source>
        <dbReference type="PROSITE" id="PS50929"/>
    </source>
</evidence>
<feature type="transmembrane region" description="Helical" evidence="8">
    <location>
        <begin position="150"/>
        <end position="169"/>
    </location>
</feature>
<evidence type="ECO:0000313" key="11">
    <source>
        <dbReference type="EMBL" id="SEV93189.1"/>
    </source>
</evidence>
<feature type="transmembrane region" description="Helical" evidence="8">
    <location>
        <begin position="239"/>
        <end position="260"/>
    </location>
</feature>
<evidence type="ECO:0000313" key="12">
    <source>
        <dbReference type="Proteomes" id="UP000243605"/>
    </source>
</evidence>
<evidence type="ECO:0000256" key="3">
    <source>
        <dbReference type="ARBA" id="ARBA00022741"/>
    </source>
</evidence>
<dbReference type="GO" id="GO:0140359">
    <property type="term" value="F:ABC-type transporter activity"/>
    <property type="evidence" value="ECO:0007669"/>
    <property type="project" value="InterPro"/>
</dbReference>
<dbReference type="Gene3D" id="1.20.1560.10">
    <property type="entry name" value="ABC transporter type 1, transmembrane domain"/>
    <property type="match status" value="1"/>
</dbReference>
<dbReference type="CDD" id="cd07346">
    <property type="entry name" value="ABC_6TM_exporters"/>
    <property type="match status" value="1"/>
</dbReference>
<evidence type="ECO:0000259" key="9">
    <source>
        <dbReference type="PROSITE" id="PS50893"/>
    </source>
</evidence>
<evidence type="ECO:0000256" key="7">
    <source>
        <dbReference type="ARBA" id="ARBA00025074"/>
    </source>
</evidence>
<feature type="transmembrane region" description="Helical" evidence="8">
    <location>
        <begin position="12"/>
        <end position="36"/>
    </location>
</feature>
<name>A0A662Z4M6_9STAP</name>
<dbReference type="PANTHER" id="PTHR24221:SF654">
    <property type="entry name" value="ATP-BINDING CASSETTE SUB-FAMILY B MEMBER 6"/>
    <property type="match status" value="1"/>
</dbReference>
<accession>A0A662Z4M6</accession>
<dbReference type="GO" id="GO:0005886">
    <property type="term" value="C:plasma membrane"/>
    <property type="evidence" value="ECO:0007669"/>
    <property type="project" value="UniProtKB-SubCell"/>
</dbReference>
<dbReference type="PROSITE" id="PS00211">
    <property type="entry name" value="ABC_TRANSPORTER_1"/>
    <property type="match status" value="1"/>
</dbReference>
<dbReference type="AlphaFoldDB" id="A0A662Z4M6"/>
<dbReference type="InterPro" id="IPR036640">
    <property type="entry name" value="ABC1_TM_sf"/>
</dbReference>
<sequence>MIKLMGELSKGNTFLVILTLIFVTIFALDGIVYPYFAGALADTLGEGRFDELPVLLLFWLFMWILLAVGGIGQDYFFGKLRARILTRLKDTVFKRAYKPAYRKIGSDKFYAQITADTKQVETDFVNHMVMVVFCIAQSIITLVFLMTLNWQVGLVFVLLGFIPAIMPRFTSKWIQNSASDWQENNHKYLNYTNEGLNGRGVITRFNAIRFIKDETVKLLNKEQDKYFWMHFKQSLSSNGVFIVYSITMIGSIAYGAFQVYQGNLTVGMLITIMMAADRVTSPLVFLASIYNKMNAMVPILNKLLYGENAGEVIADPVFKDMGGTLLQLDNGAIGYDEPLVEDLNLSVEPRDKILIQGGSGTGKSTLLKTLMNEHEPLHGEVSYGEQLDDNIVMNFAVVEQRPFLFNQSIRYNLQLGNDISDDVLIETLKNVGLDKYAHDKGLDLIIGDDNHRLSGGEMKRLEVARALVYGKDILVVDEALSGLDDTSARKLNDLIMRFPGAVINIEHHIPEELKGNYNKVIAL</sequence>
<organism evidence="11 12">
    <name type="scientific">Aliicoccus persicus</name>
    <dbReference type="NCBI Taxonomy" id="930138"/>
    <lineage>
        <taxon>Bacteria</taxon>
        <taxon>Bacillati</taxon>
        <taxon>Bacillota</taxon>
        <taxon>Bacilli</taxon>
        <taxon>Bacillales</taxon>
        <taxon>Staphylococcaceae</taxon>
        <taxon>Aliicoccus</taxon>
    </lineage>
</organism>
<dbReference type="GO" id="GO:0016887">
    <property type="term" value="F:ATP hydrolysis activity"/>
    <property type="evidence" value="ECO:0007669"/>
    <property type="project" value="InterPro"/>
</dbReference>
<dbReference type="Proteomes" id="UP000243605">
    <property type="component" value="Unassembled WGS sequence"/>
</dbReference>
<feature type="transmembrane region" description="Helical" evidence="8">
    <location>
        <begin position="266"/>
        <end position="290"/>
    </location>
</feature>
<dbReference type="InterPro" id="IPR039421">
    <property type="entry name" value="Type_1_exporter"/>
</dbReference>
<comment type="function">
    <text evidence="7">May be involved in multidrug export. Transmembrane domains (TMD) form a pore in the cell membrane and the ATP-binding domain (NBD) is responsible for energy generation.</text>
</comment>
<dbReference type="InterPro" id="IPR003593">
    <property type="entry name" value="AAA+_ATPase"/>
</dbReference>
<dbReference type="PANTHER" id="PTHR24221">
    <property type="entry name" value="ATP-BINDING CASSETTE SUB-FAMILY B"/>
    <property type="match status" value="1"/>
</dbReference>
<dbReference type="RefSeq" id="WP_091474204.1">
    <property type="nucleotide sequence ID" value="NZ_FOIT01000002.1"/>
</dbReference>
<dbReference type="SMART" id="SM00382">
    <property type="entry name" value="AAA"/>
    <property type="match status" value="1"/>
</dbReference>
<reference evidence="11 12" key="1">
    <citation type="submission" date="2016-10" db="EMBL/GenBank/DDBJ databases">
        <authorList>
            <person name="Varghese N."/>
            <person name="Submissions S."/>
        </authorList>
    </citation>
    <scope>NUCLEOTIDE SEQUENCE [LARGE SCALE GENOMIC DNA]</scope>
    <source>
        <strain evidence="11 12">IBRC-M10081</strain>
    </source>
</reference>